<evidence type="ECO:0000256" key="5">
    <source>
        <dbReference type="ARBA" id="ARBA00023136"/>
    </source>
</evidence>
<feature type="transmembrane region" description="Helical" evidence="7">
    <location>
        <begin position="128"/>
        <end position="146"/>
    </location>
</feature>
<keyword evidence="5 7" id="KW-0472">Membrane</keyword>
<evidence type="ECO:0000256" key="6">
    <source>
        <dbReference type="SAM" id="MobiDB-lite"/>
    </source>
</evidence>
<evidence type="ECO:0000256" key="7">
    <source>
        <dbReference type="SAM" id="Phobius"/>
    </source>
</evidence>
<evidence type="ECO:0000256" key="2">
    <source>
        <dbReference type="ARBA" id="ARBA00022475"/>
    </source>
</evidence>
<dbReference type="PANTHER" id="PTHR33885">
    <property type="entry name" value="PHAGE SHOCK PROTEIN C"/>
    <property type="match status" value="1"/>
</dbReference>
<protein>
    <submittedName>
        <fullName evidence="9">PspC domain-containing protein</fullName>
    </submittedName>
</protein>
<dbReference type="Pfam" id="PF04024">
    <property type="entry name" value="PspC"/>
    <property type="match status" value="1"/>
</dbReference>
<keyword evidence="3 7" id="KW-0812">Transmembrane</keyword>
<dbReference type="EMBL" id="QUSM01000006">
    <property type="protein sequence ID" value="RGD73396.1"/>
    <property type="molecule type" value="Genomic_DNA"/>
</dbReference>
<evidence type="ECO:0000256" key="4">
    <source>
        <dbReference type="ARBA" id="ARBA00022989"/>
    </source>
</evidence>
<dbReference type="GeneID" id="98001484"/>
<accession>A0A3E3DWC8</accession>
<feature type="compositionally biased region" description="Basic and acidic residues" evidence="6">
    <location>
        <begin position="85"/>
        <end position="94"/>
    </location>
</feature>
<keyword evidence="4 7" id="KW-1133">Transmembrane helix</keyword>
<feature type="transmembrane region" description="Helical" evidence="7">
    <location>
        <begin position="35"/>
        <end position="61"/>
    </location>
</feature>
<gene>
    <name evidence="9" type="ORF">DW687_10205</name>
</gene>
<dbReference type="RefSeq" id="WP_007051056.1">
    <property type="nucleotide sequence ID" value="NZ_CABKNJ010000001.1"/>
</dbReference>
<keyword evidence="2" id="KW-1003">Cell membrane</keyword>
<dbReference type="PANTHER" id="PTHR33885:SF3">
    <property type="entry name" value="PHAGE SHOCK PROTEIN C"/>
    <property type="match status" value="1"/>
</dbReference>
<feature type="region of interest" description="Disordered" evidence="6">
    <location>
        <begin position="69"/>
        <end position="94"/>
    </location>
</feature>
<evidence type="ECO:0000313" key="10">
    <source>
        <dbReference type="Proteomes" id="UP000261212"/>
    </source>
</evidence>
<evidence type="ECO:0000256" key="1">
    <source>
        <dbReference type="ARBA" id="ARBA00004162"/>
    </source>
</evidence>
<name>A0A3E3DWC8_9FIRM</name>
<feature type="region of interest" description="Disordered" evidence="6">
    <location>
        <begin position="150"/>
        <end position="188"/>
    </location>
</feature>
<comment type="subcellular location">
    <subcellularLocation>
        <location evidence="1">Cell membrane</location>
        <topology evidence="1">Single-pass membrane protein</topology>
    </subcellularLocation>
</comment>
<dbReference type="InterPro" id="IPR007168">
    <property type="entry name" value="Phageshock_PspC_N"/>
</dbReference>
<organism evidence="9 10">
    <name type="scientific">Anaerofustis stercorihominis</name>
    <dbReference type="NCBI Taxonomy" id="214853"/>
    <lineage>
        <taxon>Bacteria</taxon>
        <taxon>Bacillati</taxon>
        <taxon>Bacillota</taxon>
        <taxon>Clostridia</taxon>
        <taxon>Eubacteriales</taxon>
        <taxon>Eubacteriaceae</taxon>
        <taxon>Anaerofustis</taxon>
    </lineage>
</organism>
<sequence>MNEKKLYKSRDDKYIGGVCGGIGEYFEIDSTIIRLATILLSFATSGVLILIYILLCFLIPYEPITPYNTNEKQSANSSNNQNYQTKKDNDYETPVKENKRQYNLGIFLVIIGVVLFLSKILPQFISRFIVPIGFLVAGILLITSASPKKKKEDNLNTKKENYNQETSDSKENPSQKEETKSEENKDEEIKLIETSDEIIFMGTSEENLEDIKNEETADLQGEFTKEELIKMKEEGDKNE</sequence>
<feature type="compositionally biased region" description="Low complexity" evidence="6">
    <location>
        <begin position="73"/>
        <end position="84"/>
    </location>
</feature>
<dbReference type="GO" id="GO:0005886">
    <property type="term" value="C:plasma membrane"/>
    <property type="evidence" value="ECO:0007669"/>
    <property type="project" value="UniProtKB-SubCell"/>
</dbReference>
<feature type="domain" description="Phage shock protein PspC N-terminal" evidence="8">
    <location>
        <begin position="4"/>
        <end position="62"/>
    </location>
</feature>
<evidence type="ECO:0000313" key="9">
    <source>
        <dbReference type="EMBL" id="RGD73396.1"/>
    </source>
</evidence>
<evidence type="ECO:0000259" key="8">
    <source>
        <dbReference type="Pfam" id="PF04024"/>
    </source>
</evidence>
<dbReference type="AlphaFoldDB" id="A0A3E3DWC8"/>
<feature type="transmembrane region" description="Helical" evidence="7">
    <location>
        <begin position="102"/>
        <end position="121"/>
    </location>
</feature>
<comment type="caution">
    <text evidence="9">The sequence shown here is derived from an EMBL/GenBank/DDBJ whole genome shotgun (WGS) entry which is preliminary data.</text>
</comment>
<evidence type="ECO:0000256" key="3">
    <source>
        <dbReference type="ARBA" id="ARBA00022692"/>
    </source>
</evidence>
<proteinExistence type="predicted"/>
<dbReference type="InterPro" id="IPR052027">
    <property type="entry name" value="PspC"/>
</dbReference>
<dbReference type="Proteomes" id="UP000261212">
    <property type="component" value="Unassembled WGS sequence"/>
</dbReference>
<reference evidence="9 10" key="1">
    <citation type="submission" date="2018-08" db="EMBL/GenBank/DDBJ databases">
        <title>A genome reference for cultivated species of the human gut microbiota.</title>
        <authorList>
            <person name="Zou Y."/>
            <person name="Xue W."/>
            <person name="Luo G."/>
        </authorList>
    </citation>
    <scope>NUCLEOTIDE SEQUENCE [LARGE SCALE GENOMIC DNA]</scope>
    <source>
        <strain evidence="9 10">AM25-6</strain>
    </source>
</reference>